<reference evidence="9 10" key="1">
    <citation type="journal article" date="2018" name="Sci. Rep.">
        <title>Genomic diversity and distribution of Bifidobacterium longum subsp. longum across the human lifespan.</title>
        <authorList>
            <person name="Odamaki T."/>
            <person name="Bottacini F."/>
            <person name="Kato K."/>
            <person name="Mitsuyama E."/>
            <person name="Yoshida K."/>
            <person name="Horigome A."/>
            <person name="Xiao J.Z."/>
            <person name="van Sinderen D."/>
        </authorList>
    </citation>
    <scope>NUCLEOTIDE SEQUENCE [LARGE SCALE GENOMIC DNA]</scope>
    <source>
        <strain evidence="9 10">MCC10004</strain>
    </source>
</reference>
<dbReference type="GO" id="GO:0006508">
    <property type="term" value="P:proteolysis"/>
    <property type="evidence" value="ECO:0007669"/>
    <property type="project" value="UniProtKB-KW"/>
</dbReference>
<dbReference type="PANTHER" id="PTHR43808">
    <property type="entry name" value="ACETYLORNITHINE DEACETYLASE"/>
    <property type="match status" value="1"/>
</dbReference>
<dbReference type="Proteomes" id="UP000293475">
    <property type="component" value="Unassembled WGS sequence"/>
</dbReference>
<evidence type="ECO:0000256" key="3">
    <source>
        <dbReference type="ARBA" id="ARBA00022670"/>
    </source>
</evidence>
<name>A0A4R0SDI1_BIFLL</name>
<evidence type="ECO:0000313" key="9">
    <source>
        <dbReference type="EMBL" id="TCD78295.1"/>
    </source>
</evidence>
<keyword evidence="3" id="KW-0645">Protease</keyword>
<evidence type="ECO:0000256" key="7">
    <source>
        <dbReference type="ARBA" id="ARBA00022997"/>
    </source>
</evidence>
<keyword evidence="8" id="KW-0482">Metalloprotease</keyword>
<organism evidence="9 10">
    <name type="scientific">Bifidobacterium longum subsp. longum</name>
    <dbReference type="NCBI Taxonomy" id="1679"/>
    <lineage>
        <taxon>Bacteria</taxon>
        <taxon>Bacillati</taxon>
        <taxon>Actinomycetota</taxon>
        <taxon>Actinomycetes</taxon>
        <taxon>Bifidobacteriales</taxon>
        <taxon>Bifidobacteriaceae</taxon>
        <taxon>Bifidobacterium</taxon>
    </lineage>
</organism>
<dbReference type="InterPro" id="IPR050072">
    <property type="entry name" value="Peptidase_M20A"/>
</dbReference>
<gene>
    <name evidence="9" type="ORF">MCC10004_0824</name>
</gene>
<evidence type="ECO:0000256" key="1">
    <source>
        <dbReference type="ARBA" id="ARBA00001947"/>
    </source>
</evidence>
<dbReference type="Pfam" id="PF01546">
    <property type="entry name" value="Peptidase_M20"/>
    <property type="match status" value="1"/>
</dbReference>
<proteinExistence type="inferred from homology"/>
<dbReference type="PANTHER" id="PTHR43808:SF31">
    <property type="entry name" value="N-ACETYL-L-CITRULLINE DEACETYLASE"/>
    <property type="match status" value="1"/>
</dbReference>
<dbReference type="InterPro" id="IPR036264">
    <property type="entry name" value="Bact_exopeptidase_dim_dom"/>
</dbReference>
<keyword evidence="6" id="KW-0862">Zinc</keyword>
<protein>
    <recommendedName>
        <fullName evidence="11">Dipeptidase</fullName>
    </recommendedName>
</protein>
<dbReference type="GO" id="GO:0008270">
    <property type="term" value="F:zinc ion binding"/>
    <property type="evidence" value="ECO:0007669"/>
    <property type="project" value="InterPro"/>
</dbReference>
<keyword evidence="5" id="KW-0378">Hydrolase</keyword>
<comment type="cofactor">
    <cofactor evidence="1">
        <name>Zn(2+)</name>
        <dbReference type="ChEBI" id="CHEBI:29105"/>
    </cofactor>
</comment>
<dbReference type="NCBIfam" id="TIGR01887">
    <property type="entry name" value="dipeptidaselike"/>
    <property type="match status" value="1"/>
</dbReference>
<dbReference type="Gene3D" id="3.40.630.10">
    <property type="entry name" value="Zn peptidases"/>
    <property type="match status" value="1"/>
</dbReference>
<accession>A0A4R0SDI1</accession>
<evidence type="ECO:0000256" key="4">
    <source>
        <dbReference type="ARBA" id="ARBA00022723"/>
    </source>
</evidence>
<dbReference type="AlphaFoldDB" id="A0A4R0SDI1"/>
<evidence type="ECO:0000313" key="10">
    <source>
        <dbReference type="Proteomes" id="UP000293475"/>
    </source>
</evidence>
<evidence type="ECO:0000256" key="2">
    <source>
        <dbReference type="ARBA" id="ARBA00006247"/>
    </source>
</evidence>
<dbReference type="SUPFAM" id="SSF53187">
    <property type="entry name" value="Zn-dependent exopeptidases"/>
    <property type="match status" value="1"/>
</dbReference>
<dbReference type="GO" id="GO:0006526">
    <property type="term" value="P:L-arginine biosynthetic process"/>
    <property type="evidence" value="ECO:0007669"/>
    <property type="project" value="TreeGrafter"/>
</dbReference>
<comment type="caution">
    <text evidence="9">The sequence shown here is derived from an EMBL/GenBank/DDBJ whole genome shotgun (WGS) entry which is preliminary data.</text>
</comment>
<evidence type="ECO:0008006" key="11">
    <source>
        <dbReference type="Google" id="ProtNLM"/>
    </source>
</evidence>
<dbReference type="SUPFAM" id="SSF55031">
    <property type="entry name" value="Bacterial exopeptidase dimerisation domain"/>
    <property type="match status" value="1"/>
</dbReference>
<evidence type="ECO:0000256" key="6">
    <source>
        <dbReference type="ARBA" id="ARBA00022833"/>
    </source>
</evidence>
<keyword evidence="7" id="KW-0224">Dipeptidase</keyword>
<sequence>MRPGFLLPEETISVQVKEAMTLTATERDLVDAASRWFDAHRAQFVDELCELLRYPSVSDESDPNPRPGAPYGPEVRRVFDHMLAKAGRDGLPTRDYTGHVMEVVYPQENVETDRDIAFVDHLDVVPADDGWTHDAFDPQVIGDIVIGRGSLDNKGVALTSYFLLRFFKEHDHRFRHRVRILFGGSEEIALNDIKWFVANIGAPYQAIVIDGPFPVNNIQKGLLDVDVELPVGPQLRGWHAGTATNTVPGAAAITLTGVDESTVRQAFCQSGNIAPDIAERLHINATAQGVTIEATGVTGHACQPSGTVNAIAVLTTALARSGLLEGRDLTAAQAIAQWTKDSYGTGLGIDCENAESGPTTANGGLIIPANEFAEADKVLGAVSGETSEDAIVLHFDIRYAVGQAHEQIIERIQAQAEAAGGRIVDILNDDPYYVQADDPRVQLLTATYNDVLGCEARPVAVGDGTHARFIPRALNFGPEFHADHVPAVDGIDLETPPFIAPGAGNAHGADEWASLKNLKTAFVLYALGLVRLDQYLQ</sequence>
<comment type="similarity">
    <text evidence="2">Belongs to the peptidase M20A family.</text>
</comment>
<evidence type="ECO:0000256" key="8">
    <source>
        <dbReference type="ARBA" id="ARBA00023049"/>
    </source>
</evidence>
<dbReference type="GO" id="GO:0008237">
    <property type="term" value="F:metallopeptidase activity"/>
    <property type="evidence" value="ECO:0007669"/>
    <property type="project" value="UniProtKB-KW"/>
</dbReference>
<dbReference type="Gene3D" id="3.30.70.360">
    <property type="match status" value="2"/>
</dbReference>
<keyword evidence="4" id="KW-0479">Metal-binding</keyword>
<dbReference type="InterPro" id="IPR010964">
    <property type="entry name" value="M20A_pepV-rel"/>
</dbReference>
<dbReference type="GO" id="GO:0008777">
    <property type="term" value="F:acetylornithine deacetylase activity"/>
    <property type="evidence" value="ECO:0007669"/>
    <property type="project" value="TreeGrafter"/>
</dbReference>
<dbReference type="EMBL" id="SHPO01000015">
    <property type="protein sequence ID" value="TCD78295.1"/>
    <property type="molecule type" value="Genomic_DNA"/>
</dbReference>
<evidence type="ECO:0000256" key="5">
    <source>
        <dbReference type="ARBA" id="ARBA00022801"/>
    </source>
</evidence>
<dbReference type="GO" id="GO:0016805">
    <property type="term" value="F:dipeptidase activity"/>
    <property type="evidence" value="ECO:0007669"/>
    <property type="project" value="UniProtKB-KW"/>
</dbReference>
<dbReference type="InterPro" id="IPR002933">
    <property type="entry name" value="Peptidase_M20"/>
</dbReference>